<dbReference type="PANTHER" id="PTHR42727:SF1">
    <property type="entry name" value="PHOSPHATE TRANSPORT SYSTEM PERMEASE"/>
    <property type="match status" value="1"/>
</dbReference>
<dbReference type="KEGG" id="ghl:GM160_01090"/>
<dbReference type="AlphaFoldDB" id="A0A6I6CWA8"/>
<evidence type="ECO:0000256" key="2">
    <source>
        <dbReference type="ARBA" id="ARBA00022692"/>
    </source>
</evidence>
<dbReference type="Pfam" id="PF12501">
    <property type="entry name" value="DUF3708"/>
    <property type="match status" value="1"/>
</dbReference>
<dbReference type="InterPro" id="IPR022182">
    <property type="entry name" value="PstC_N"/>
</dbReference>
<evidence type="ECO:0000256" key="3">
    <source>
        <dbReference type="ARBA" id="ARBA00022989"/>
    </source>
</evidence>
<dbReference type="CDD" id="cd06261">
    <property type="entry name" value="TM_PBP2"/>
    <property type="match status" value="1"/>
</dbReference>
<evidence type="ECO:0000259" key="7">
    <source>
        <dbReference type="PROSITE" id="PS50928"/>
    </source>
</evidence>
<organism evidence="8 9">
    <name type="scientific">Guyparkeria halophila</name>
    <dbReference type="NCBI Taxonomy" id="47960"/>
    <lineage>
        <taxon>Bacteria</taxon>
        <taxon>Pseudomonadati</taxon>
        <taxon>Pseudomonadota</taxon>
        <taxon>Gammaproteobacteria</taxon>
        <taxon>Chromatiales</taxon>
        <taxon>Thioalkalibacteraceae</taxon>
        <taxon>Guyparkeria</taxon>
    </lineage>
</organism>
<keyword evidence="6" id="KW-1003">Cell membrane</keyword>
<dbReference type="NCBIfam" id="TIGR02138">
    <property type="entry name" value="phosphate_pstC"/>
    <property type="match status" value="1"/>
</dbReference>
<name>A0A6I6CWA8_9GAMM</name>
<reference evidence="8 9" key="1">
    <citation type="submission" date="2019-11" db="EMBL/GenBank/DDBJ databases">
        <authorList>
            <person name="Zhang J."/>
            <person name="Sun C."/>
        </authorList>
    </citation>
    <scope>NUCLEOTIDE SEQUENCE [LARGE SCALE GENOMIC DNA]</scope>
    <source>
        <strain evidence="9">sp2</strain>
    </source>
</reference>
<comment type="similarity">
    <text evidence="6">Belongs to the binding-protein-dependent transport system permease family. CysTW subfamily.</text>
</comment>
<evidence type="ECO:0000256" key="6">
    <source>
        <dbReference type="RuleBase" id="RU363054"/>
    </source>
</evidence>
<keyword evidence="6" id="KW-0997">Cell inner membrane</keyword>
<keyword evidence="3 5" id="KW-1133">Transmembrane helix</keyword>
<feature type="domain" description="ABC transmembrane type-1" evidence="7">
    <location>
        <begin position="187"/>
        <end position="403"/>
    </location>
</feature>
<feature type="transmembrane region" description="Helical" evidence="5">
    <location>
        <begin position="186"/>
        <end position="210"/>
    </location>
</feature>
<accession>A0A6I6CWA8</accession>
<comment type="caution">
    <text evidence="6">Lacks conserved residue(s) required for the propagation of feature annotation.</text>
</comment>
<sequence length="419" mass="44133">MQTDQILMTFFAGVLLLGVLGFFLGRSKAARVRAGGTHMHSQPDQYAWFTVLSAAGPAVVVAMVAAIVLGVFENAFPGWLAVVGALGLGAFGLFVGLNRVRPELRARDSLERAVKWLLIGAASISILATFGILFSILFEAIRFFQMESFWYFITGTNWAPGDAFLEGAGRAEATEGPSGNFGALPLFAGTFMITAIAMLVAVPIGVSAAIYMSEYAPPKVRDVAKPVLEVLAGIPTVVYGFFAAITVAPLIVSAADSVGLEASFNNALAPGIVMGIMIIPFISSLSDDVISSVPTAMRQGSLALGTTRNETIRHVVLPAALPGIVSATLLGVSRALGETMIVVMAAGMRPNLTANPLEDMTTVTVSIVSALTGDNEFESAATLSAFALGLMLFVVTLALNFVSVVMIRRFREKYAVNNL</sequence>
<feature type="transmembrane region" description="Helical" evidence="5">
    <location>
        <begin position="311"/>
        <end position="332"/>
    </location>
</feature>
<dbReference type="Gene3D" id="1.10.3720.10">
    <property type="entry name" value="MetI-like"/>
    <property type="match status" value="1"/>
</dbReference>
<evidence type="ECO:0000256" key="1">
    <source>
        <dbReference type="ARBA" id="ARBA00004651"/>
    </source>
</evidence>
<proteinExistence type="inferred from homology"/>
<dbReference type="PROSITE" id="PS50928">
    <property type="entry name" value="ABC_TM1"/>
    <property type="match status" value="1"/>
</dbReference>
<feature type="transmembrane region" description="Helical" evidence="5">
    <location>
        <begin position="46"/>
        <end position="72"/>
    </location>
</feature>
<keyword evidence="5" id="KW-0813">Transport</keyword>
<evidence type="ECO:0000313" key="9">
    <source>
        <dbReference type="Proteomes" id="UP000427716"/>
    </source>
</evidence>
<dbReference type="EMBL" id="CP046415">
    <property type="protein sequence ID" value="QGT77590.1"/>
    <property type="molecule type" value="Genomic_DNA"/>
</dbReference>
<feature type="transmembrane region" description="Helical" evidence="5">
    <location>
        <begin position="6"/>
        <end position="25"/>
    </location>
</feature>
<dbReference type="Proteomes" id="UP000427716">
    <property type="component" value="Chromosome"/>
</dbReference>
<feature type="transmembrane region" description="Helical" evidence="5">
    <location>
        <begin position="385"/>
        <end position="407"/>
    </location>
</feature>
<keyword evidence="4 5" id="KW-0472">Membrane</keyword>
<keyword evidence="9" id="KW-1185">Reference proteome</keyword>
<comment type="function">
    <text evidence="6">Part of the binding-protein-dependent transport system for phosphate; probably responsible for the translocation of the substrate across the membrane.</text>
</comment>
<evidence type="ECO:0000313" key="8">
    <source>
        <dbReference type="EMBL" id="QGT77590.1"/>
    </source>
</evidence>
<dbReference type="PANTHER" id="PTHR42727">
    <property type="entry name" value="PHOSPHATE TRANSPORT SYSTEM PERMEASE PROTEIN"/>
    <property type="match status" value="1"/>
</dbReference>
<evidence type="ECO:0000256" key="5">
    <source>
        <dbReference type="RuleBase" id="RU363032"/>
    </source>
</evidence>
<dbReference type="RefSeq" id="WP_156227502.1">
    <property type="nucleotide sequence ID" value="NZ_CP046415.1"/>
</dbReference>
<gene>
    <name evidence="8" type="primary">pstC</name>
    <name evidence="8" type="ORF">GM160_01090</name>
</gene>
<evidence type="ECO:0000256" key="4">
    <source>
        <dbReference type="ARBA" id="ARBA00023136"/>
    </source>
</evidence>
<dbReference type="GO" id="GO:0005886">
    <property type="term" value="C:plasma membrane"/>
    <property type="evidence" value="ECO:0007669"/>
    <property type="project" value="UniProtKB-SubCell"/>
</dbReference>
<feature type="transmembrane region" description="Helical" evidence="5">
    <location>
        <begin position="230"/>
        <end position="255"/>
    </location>
</feature>
<comment type="subcellular location">
    <subcellularLocation>
        <location evidence="6">Cell inner membrane</location>
        <topology evidence="6">Multi-pass membrane protein</topology>
    </subcellularLocation>
    <subcellularLocation>
        <location evidence="1 5">Cell membrane</location>
        <topology evidence="1 5">Multi-pass membrane protein</topology>
    </subcellularLocation>
</comment>
<dbReference type="SUPFAM" id="SSF161098">
    <property type="entry name" value="MetI-like"/>
    <property type="match status" value="1"/>
</dbReference>
<feature type="transmembrane region" description="Helical" evidence="5">
    <location>
        <begin position="267"/>
        <end position="290"/>
    </location>
</feature>
<dbReference type="InterPro" id="IPR035906">
    <property type="entry name" value="MetI-like_sf"/>
</dbReference>
<dbReference type="InterPro" id="IPR000515">
    <property type="entry name" value="MetI-like"/>
</dbReference>
<dbReference type="GO" id="GO:0005315">
    <property type="term" value="F:phosphate transmembrane transporter activity"/>
    <property type="evidence" value="ECO:0007669"/>
    <property type="project" value="InterPro"/>
</dbReference>
<dbReference type="GO" id="GO:0006817">
    <property type="term" value="P:phosphate ion transport"/>
    <property type="evidence" value="ECO:0007669"/>
    <property type="project" value="UniProtKB-KW"/>
</dbReference>
<dbReference type="InterPro" id="IPR011864">
    <property type="entry name" value="Phosphate_PstC"/>
</dbReference>
<feature type="transmembrane region" description="Helical" evidence="5">
    <location>
        <begin position="78"/>
        <end position="97"/>
    </location>
</feature>
<keyword evidence="2 5" id="KW-0812">Transmembrane</keyword>
<feature type="transmembrane region" description="Helical" evidence="5">
    <location>
        <begin position="117"/>
        <end position="138"/>
    </location>
</feature>
<dbReference type="Pfam" id="PF00528">
    <property type="entry name" value="BPD_transp_1"/>
    <property type="match status" value="1"/>
</dbReference>
<keyword evidence="6" id="KW-0592">Phosphate transport</keyword>
<protein>
    <recommendedName>
        <fullName evidence="6">Phosphate transport system permease protein</fullName>
    </recommendedName>
</protein>